<reference evidence="3 4" key="1">
    <citation type="submission" date="2020-10" db="EMBL/GenBank/DDBJ databases">
        <title>Draft genome and description of Brachybacterium epidermidis sp nov.</title>
        <authorList>
            <person name="Boxberger M."/>
            <person name="La Scola B."/>
        </authorList>
    </citation>
    <scope>NUCLEOTIDE SEQUENCE [LARGE SCALE GENOMIC DNA]</scope>
    <source>
        <strain evidence="3 4">Marseille-Q2903</strain>
    </source>
</reference>
<feature type="compositionally biased region" description="Basic and acidic residues" evidence="1">
    <location>
        <begin position="77"/>
        <end position="87"/>
    </location>
</feature>
<dbReference type="Gene3D" id="3.90.1580.10">
    <property type="entry name" value="paralog of FGE (formylglycine-generating enzyme)"/>
    <property type="match status" value="1"/>
</dbReference>
<accession>A0ABR9W344</accession>
<evidence type="ECO:0000259" key="2">
    <source>
        <dbReference type="Pfam" id="PF03781"/>
    </source>
</evidence>
<feature type="compositionally biased region" description="Polar residues" evidence="1">
    <location>
        <begin position="1"/>
        <end position="10"/>
    </location>
</feature>
<dbReference type="RefSeq" id="WP_193865602.1">
    <property type="nucleotide sequence ID" value="NZ_JADEYR010000005.1"/>
</dbReference>
<evidence type="ECO:0000256" key="1">
    <source>
        <dbReference type="SAM" id="MobiDB-lite"/>
    </source>
</evidence>
<proteinExistence type="predicted"/>
<feature type="region of interest" description="Disordered" evidence="1">
    <location>
        <begin position="1"/>
        <end position="87"/>
    </location>
</feature>
<dbReference type="Pfam" id="PF03781">
    <property type="entry name" value="FGE-sulfatase"/>
    <property type="match status" value="1"/>
</dbReference>
<protein>
    <submittedName>
        <fullName evidence="3">Formylglycine-generating enzyme family protein</fullName>
    </submittedName>
</protein>
<feature type="domain" description="Sulfatase-modifying factor enzyme-like" evidence="2">
    <location>
        <begin position="63"/>
        <end position="333"/>
    </location>
</feature>
<dbReference type="PANTHER" id="PTHR23150:SF19">
    <property type="entry name" value="FORMYLGLYCINE-GENERATING ENZYME"/>
    <property type="match status" value="1"/>
</dbReference>
<keyword evidence="4" id="KW-1185">Reference proteome</keyword>
<organism evidence="3 4">
    <name type="scientific">Brachybacterium epidermidis</name>
    <dbReference type="NCBI Taxonomy" id="2781983"/>
    <lineage>
        <taxon>Bacteria</taxon>
        <taxon>Bacillati</taxon>
        <taxon>Actinomycetota</taxon>
        <taxon>Actinomycetes</taxon>
        <taxon>Micrococcales</taxon>
        <taxon>Dermabacteraceae</taxon>
        <taxon>Brachybacterium</taxon>
    </lineage>
</organism>
<dbReference type="Proteomes" id="UP000644727">
    <property type="component" value="Unassembled WGS sequence"/>
</dbReference>
<dbReference type="InterPro" id="IPR016187">
    <property type="entry name" value="CTDL_fold"/>
</dbReference>
<gene>
    <name evidence="3" type="ORF">IOE58_06470</name>
</gene>
<dbReference type="InterPro" id="IPR051043">
    <property type="entry name" value="Sulfatase_Mod_Factor_Kinase"/>
</dbReference>
<dbReference type="InterPro" id="IPR042095">
    <property type="entry name" value="SUMF_sf"/>
</dbReference>
<evidence type="ECO:0000313" key="3">
    <source>
        <dbReference type="EMBL" id="MBE9403845.1"/>
    </source>
</evidence>
<dbReference type="SUPFAM" id="SSF56436">
    <property type="entry name" value="C-type lectin-like"/>
    <property type="match status" value="1"/>
</dbReference>
<feature type="compositionally biased region" description="Polar residues" evidence="1">
    <location>
        <begin position="24"/>
        <end position="36"/>
    </location>
</feature>
<comment type="caution">
    <text evidence="3">The sequence shown here is derived from an EMBL/GenBank/DDBJ whole genome shotgun (WGS) entry which is preliminary data.</text>
</comment>
<dbReference type="InterPro" id="IPR005532">
    <property type="entry name" value="SUMF_dom"/>
</dbReference>
<dbReference type="PANTHER" id="PTHR23150">
    <property type="entry name" value="SULFATASE MODIFYING FACTOR 1, 2"/>
    <property type="match status" value="1"/>
</dbReference>
<sequence>MHTSDDSSPTCCAASREQLGPDTAASQASAEGTDSASVAAPVRRGPEHPHAFAAPSEQVRARAQHAVPIEAGPFRMGTEDSDRNPMDAESPIREVEVGAFRIDPTCVTNAEFAAFVDETGYVTETEEFGWSYVFGALLEPEVRRSSPKPPGTPWWRAVHGARWDAPEGPGSDAEDRADHPVVHVSVRDAEAFAAWCGMRLPREAEWEKAARGGIDQARYAWGDDLTPDGEHRCNIWQGAFPVRNTLEDGYLGTAPVRSFPPNGFGLYEVAGNVWEWCSDTWDAGHAPSMRGDVRVIRGGSYLCHDSHCNRYRVAARHASAVEDASGNKGFRLAADA</sequence>
<name>A0ABR9W344_9MICO</name>
<dbReference type="EMBL" id="JADEYR010000005">
    <property type="protein sequence ID" value="MBE9403845.1"/>
    <property type="molecule type" value="Genomic_DNA"/>
</dbReference>
<evidence type="ECO:0000313" key="4">
    <source>
        <dbReference type="Proteomes" id="UP000644727"/>
    </source>
</evidence>